<comment type="caution">
    <text evidence="9">Lacks conserved residue(s) required for the propagation of feature annotation.</text>
</comment>
<dbReference type="PANTHER" id="PTHR30413:SF8">
    <property type="entry name" value="TRANSPORT PERMEASE PROTEIN"/>
    <property type="match status" value="1"/>
</dbReference>
<evidence type="ECO:0000259" key="10">
    <source>
        <dbReference type="PROSITE" id="PS51012"/>
    </source>
</evidence>
<comment type="caution">
    <text evidence="11">The sequence shown here is derived from an EMBL/GenBank/DDBJ whole genome shotgun (WGS) entry which is preliminary data.</text>
</comment>
<dbReference type="Pfam" id="PF01061">
    <property type="entry name" value="ABC2_membrane"/>
    <property type="match status" value="1"/>
</dbReference>
<feature type="transmembrane region" description="Helical" evidence="9">
    <location>
        <begin position="25"/>
        <end position="47"/>
    </location>
</feature>
<dbReference type="GO" id="GO:0043190">
    <property type="term" value="C:ATP-binding cassette (ABC) transporter complex"/>
    <property type="evidence" value="ECO:0007669"/>
    <property type="project" value="InterPro"/>
</dbReference>
<protein>
    <recommendedName>
        <fullName evidence="9">Transport permease protein</fullName>
    </recommendedName>
</protein>
<keyword evidence="7 9" id="KW-1133">Transmembrane helix</keyword>
<evidence type="ECO:0000256" key="7">
    <source>
        <dbReference type="ARBA" id="ARBA00022989"/>
    </source>
</evidence>
<keyword evidence="5" id="KW-0997">Cell inner membrane</keyword>
<reference evidence="11" key="1">
    <citation type="submission" date="2018-07" db="EMBL/GenBank/DDBJ databases">
        <title>Genome assembly of strain Ka43.</title>
        <authorList>
            <person name="Kukolya J."/>
            <person name="Nagy I."/>
            <person name="Horvath B."/>
            <person name="Toth A."/>
        </authorList>
    </citation>
    <scope>NUCLEOTIDE SEQUENCE</scope>
    <source>
        <strain evidence="11">KB43</strain>
    </source>
</reference>
<sequence>MKLHDFIILVDTKAKMSLKAEASRLYLSFLWWIIEPMLFVLAFYFVFSVLLKVRQEDFLIFLMCAKIPYMWFSKAVTSAAGSIVANRGIISQLDIPKILFPYAAIQVTVYKEIPVFLLLAALCVGYGYAPQVEWLWLIPLIVALYLLIAGFSLLCALLVCYADDVRMLINMLMLFLMFTSGIFFDISTIDAPLRDYLLLFNPLAFLCDAFRVIFMNKGMYDVEHLVWLMLFCTVFIGVFHMIYSHMSRTIAARVVNA</sequence>
<evidence type="ECO:0000256" key="6">
    <source>
        <dbReference type="ARBA" id="ARBA00022692"/>
    </source>
</evidence>
<evidence type="ECO:0000256" key="1">
    <source>
        <dbReference type="ARBA" id="ARBA00004429"/>
    </source>
</evidence>
<dbReference type="EMBL" id="PRDL01000001">
    <property type="protein sequence ID" value="MBE8718348.1"/>
    <property type="molecule type" value="Genomic_DNA"/>
</dbReference>
<dbReference type="PANTHER" id="PTHR30413">
    <property type="entry name" value="INNER MEMBRANE TRANSPORT PERMEASE"/>
    <property type="match status" value="1"/>
</dbReference>
<evidence type="ECO:0000256" key="8">
    <source>
        <dbReference type="ARBA" id="ARBA00023136"/>
    </source>
</evidence>
<feature type="transmembrane region" description="Helical" evidence="9">
    <location>
        <begin position="109"/>
        <end position="128"/>
    </location>
</feature>
<keyword evidence="8 9" id="KW-0472">Membrane</keyword>
<evidence type="ECO:0000313" key="12">
    <source>
        <dbReference type="Proteomes" id="UP000652567"/>
    </source>
</evidence>
<dbReference type="RefSeq" id="WP_193910847.1">
    <property type="nucleotide sequence ID" value="NZ_PRDL01000001.1"/>
</dbReference>
<evidence type="ECO:0000256" key="3">
    <source>
        <dbReference type="ARBA" id="ARBA00022448"/>
    </source>
</evidence>
<dbReference type="InterPro" id="IPR000412">
    <property type="entry name" value="ABC_2_transport"/>
</dbReference>
<feature type="transmembrane region" description="Helical" evidence="9">
    <location>
        <begin position="225"/>
        <end position="243"/>
    </location>
</feature>
<keyword evidence="12" id="KW-1185">Reference proteome</keyword>
<feature type="transmembrane region" description="Helical" evidence="9">
    <location>
        <begin position="134"/>
        <end position="160"/>
    </location>
</feature>
<dbReference type="PRINTS" id="PR00164">
    <property type="entry name" value="ABC2TRNSPORT"/>
</dbReference>
<accession>A0A928YWM0</accession>
<proteinExistence type="inferred from homology"/>
<dbReference type="AlphaFoldDB" id="A0A928YWM0"/>
<evidence type="ECO:0000256" key="9">
    <source>
        <dbReference type="RuleBase" id="RU361157"/>
    </source>
</evidence>
<evidence type="ECO:0000256" key="4">
    <source>
        <dbReference type="ARBA" id="ARBA00022475"/>
    </source>
</evidence>
<dbReference type="GO" id="GO:0015920">
    <property type="term" value="P:lipopolysaccharide transport"/>
    <property type="evidence" value="ECO:0007669"/>
    <property type="project" value="TreeGrafter"/>
</dbReference>
<dbReference type="PROSITE" id="PS51012">
    <property type="entry name" value="ABC_TM2"/>
    <property type="match status" value="1"/>
</dbReference>
<comment type="similarity">
    <text evidence="2 9">Belongs to the ABC-2 integral membrane protein family.</text>
</comment>
<comment type="subcellular location">
    <subcellularLocation>
        <location evidence="1 9">Cell inner membrane</location>
        <topology evidence="1 9">Multi-pass membrane protein</topology>
    </subcellularLocation>
</comment>
<feature type="transmembrane region" description="Helical" evidence="9">
    <location>
        <begin position="167"/>
        <end position="184"/>
    </location>
</feature>
<name>A0A928YWM0_9GAMM</name>
<keyword evidence="3 9" id="KW-0813">Transport</keyword>
<keyword evidence="6 9" id="KW-0812">Transmembrane</keyword>
<dbReference type="InterPro" id="IPR047817">
    <property type="entry name" value="ABC2_TM_bact-type"/>
</dbReference>
<dbReference type="GO" id="GO:0140359">
    <property type="term" value="F:ABC-type transporter activity"/>
    <property type="evidence" value="ECO:0007669"/>
    <property type="project" value="InterPro"/>
</dbReference>
<organism evidence="11 12">
    <name type="scientific">Cellvibrio polysaccharolyticus</name>
    <dbReference type="NCBI Taxonomy" id="2082724"/>
    <lineage>
        <taxon>Bacteria</taxon>
        <taxon>Pseudomonadati</taxon>
        <taxon>Pseudomonadota</taxon>
        <taxon>Gammaproteobacteria</taxon>
        <taxon>Cellvibrionales</taxon>
        <taxon>Cellvibrionaceae</taxon>
        <taxon>Cellvibrio</taxon>
    </lineage>
</organism>
<evidence type="ECO:0000256" key="2">
    <source>
        <dbReference type="ARBA" id="ARBA00007783"/>
    </source>
</evidence>
<dbReference type="Proteomes" id="UP000652567">
    <property type="component" value="Unassembled WGS sequence"/>
</dbReference>
<evidence type="ECO:0000256" key="5">
    <source>
        <dbReference type="ARBA" id="ARBA00022519"/>
    </source>
</evidence>
<evidence type="ECO:0000313" key="11">
    <source>
        <dbReference type="EMBL" id="MBE8718348.1"/>
    </source>
</evidence>
<gene>
    <name evidence="11" type="ORF">C4F51_14225</name>
</gene>
<keyword evidence="4 9" id="KW-1003">Cell membrane</keyword>
<dbReference type="InterPro" id="IPR013525">
    <property type="entry name" value="ABC2_TM"/>
</dbReference>
<feature type="domain" description="ABC transmembrane type-2" evidence="10">
    <location>
        <begin position="27"/>
        <end position="246"/>
    </location>
</feature>